<dbReference type="PROSITE" id="PS50920">
    <property type="entry name" value="SOLCAR"/>
    <property type="match status" value="3"/>
</dbReference>
<evidence type="ECO:0000256" key="10">
    <source>
        <dbReference type="RuleBase" id="RU000488"/>
    </source>
</evidence>
<dbReference type="EMBL" id="HBGN01023976">
    <property type="protein sequence ID" value="CAD9338566.1"/>
    <property type="molecule type" value="Transcribed_RNA"/>
</dbReference>
<evidence type="ECO:0000256" key="3">
    <source>
        <dbReference type="ARBA" id="ARBA00022448"/>
    </source>
</evidence>
<reference evidence="12" key="1">
    <citation type="submission" date="2021-01" db="EMBL/GenBank/DDBJ databases">
        <authorList>
            <person name="Corre E."/>
            <person name="Pelletier E."/>
            <person name="Niang G."/>
            <person name="Scheremetjew M."/>
            <person name="Finn R."/>
            <person name="Kale V."/>
            <person name="Holt S."/>
            <person name="Cochrane G."/>
            <person name="Meng A."/>
            <person name="Brown T."/>
            <person name="Cohen L."/>
        </authorList>
    </citation>
    <scope>NUCLEOTIDE SEQUENCE</scope>
    <source>
        <strain evidence="12">Pop2</strain>
    </source>
</reference>
<gene>
    <name evidence="12" type="ORF">DBRI1063_LOCUS15339</name>
</gene>
<dbReference type="PRINTS" id="PR00926">
    <property type="entry name" value="MITOCARRIER"/>
</dbReference>
<evidence type="ECO:0008006" key="13">
    <source>
        <dbReference type="Google" id="ProtNLM"/>
    </source>
</evidence>
<comment type="subcellular location">
    <subcellularLocation>
        <location evidence="1">Mitochondrion membrane</location>
        <topology evidence="1">Multi-pass membrane protein</topology>
    </subcellularLocation>
</comment>
<dbReference type="PANTHER" id="PTHR45624:SF10">
    <property type="entry name" value="SLC (SOLUTE CARRIER) HOMOLOG"/>
    <property type="match status" value="1"/>
</dbReference>
<evidence type="ECO:0000256" key="11">
    <source>
        <dbReference type="SAM" id="Phobius"/>
    </source>
</evidence>
<dbReference type="SUPFAM" id="SSF103506">
    <property type="entry name" value="Mitochondrial carrier"/>
    <property type="match status" value="1"/>
</dbReference>
<sequence length="326" mass="35805">MSQEETATSIQQEDEITFLEDFIAGGLAGSASVIVGHPFDTVKVLLQTSSDGSKGILQSIGGVGGVSSLFRGMVAPLSMATVINAIIFSSYASSARVYDELFLPSCTSNVDADAISMNEKEEYIQNTPPAPSSYYQMNKNFVCGCFAGAIQTLVICPTEHVKCRLQTQSSSTVTQYKGPLDAVKKITSQHGIRGLYRGFGCTSLREIPAFGVYFAAYDYIKDYINDFNKDEDDTQHAWMASAIAGGISGSITWGMIYPVDMIKSRIQTDPLTGKQYSMMEVGMYLQNKYGWRYLYRGLGVTLVRAFPVNGIIFPVYEFALLQLRSY</sequence>
<protein>
    <recommendedName>
        <fullName evidence="13">Mitochondrial carrier protein</fullName>
    </recommendedName>
</protein>
<dbReference type="GO" id="GO:0031966">
    <property type="term" value="C:mitochondrial membrane"/>
    <property type="evidence" value="ECO:0007669"/>
    <property type="project" value="UniProtKB-SubCell"/>
</dbReference>
<evidence type="ECO:0000256" key="2">
    <source>
        <dbReference type="ARBA" id="ARBA00006375"/>
    </source>
</evidence>
<feature type="repeat" description="Solcar" evidence="9">
    <location>
        <begin position="16"/>
        <end position="97"/>
    </location>
</feature>
<dbReference type="GO" id="GO:0022857">
    <property type="term" value="F:transmembrane transporter activity"/>
    <property type="evidence" value="ECO:0007669"/>
    <property type="project" value="TreeGrafter"/>
</dbReference>
<dbReference type="InterPro" id="IPR050567">
    <property type="entry name" value="Mitochondrial_Carrier"/>
</dbReference>
<keyword evidence="8 9" id="KW-0472">Membrane</keyword>
<feature type="repeat" description="Solcar" evidence="9">
    <location>
        <begin position="236"/>
        <end position="322"/>
    </location>
</feature>
<evidence type="ECO:0000256" key="1">
    <source>
        <dbReference type="ARBA" id="ARBA00004225"/>
    </source>
</evidence>
<dbReference type="PANTHER" id="PTHR45624">
    <property type="entry name" value="MITOCHONDRIAL BASIC AMINO ACIDS TRANSPORTER-RELATED"/>
    <property type="match status" value="1"/>
</dbReference>
<keyword evidence="3 10" id="KW-0813">Transport</keyword>
<feature type="transmembrane region" description="Helical" evidence="11">
    <location>
        <begin position="237"/>
        <end position="257"/>
    </location>
</feature>
<dbReference type="Gene3D" id="1.50.40.10">
    <property type="entry name" value="Mitochondrial carrier domain"/>
    <property type="match status" value="2"/>
</dbReference>
<evidence type="ECO:0000256" key="6">
    <source>
        <dbReference type="ARBA" id="ARBA00022989"/>
    </source>
</evidence>
<name>A0A7S1ZGW3_9STRA</name>
<accession>A0A7S1ZGW3</accession>
<proteinExistence type="inferred from homology"/>
<dbReference type="InterPro" id="IPR002067">
    <property type="entry name" value="MCP"/>
</dbReference>
<feature type="transmembrane region" description="Helical" evidence="11">
    <location>
        <begin position="293"/>
        <end position="316"/>
    </location>
</feature>
<dbReference type="AlphaFoldDB" id="A0A7S1ZGW3"/>
<evidence type="ECO:0000256" key="9">
    <source>
        <dbReference type="PROSITE-ProRule" id="PRU00282"/>
    </source>
</evidence>
<evidence type="ECO:0000256" key="5">
    <source>
        <dbReference type="ARBA" id="ARBA00022737"/>
    </source>
</evidence>
<keyword evidence="4 9" id="KW-0812">Transmembrane</keyword>
<evidence type="ECO:0000256" key="7">
    <source>
        <dbReference type="ARBA" id="ARBA00023128"/>
    </source>
</evidence>
<organism evidence="12">
    <name type="scientific">Ditylum brightwellii</name>
    <dbReference type="NCBI Taxonomy" id="49249"/>
    <lineage>
        <taxon>Eukaryota</taxon>
        <taxon>Sar</taxon>
        <taxon>Stramenopiles</taxon>
        <taxon>Ochrophyta</taxon>
        <taxon>Bacillariophyta</taxon>
        <taxon>Mediophyceae</taxon>
        <taxon>Lithodesmiophycidae</taxon>
        <taxon>Lithodesmiales</taxon>
        <taxon>Lithodesmiaceae</taxon>
        <taxon>Ditylum</taxon>
    </lineage>
</organism>
<feature type="repeat" description="Solcar" evidence="9">
    <location>
        <begin position="135"/>
        <end position="223"/>
    </location>
</feature>
<dbReference type="Pfam" id="PF00153">
    <property type="entry name" value="Mito_carr"/>
    <property type="match status" value="3"/>
</dbReference>
<keyword evidence="6 11" id="KW-1133">Transmembrane helix</keyword>
<evidence type="ECO:0000313" key="12">
    <source>
        <dbReference type="EMBL" id="CAD9338566.1"/>
    </source>
</evidence>
<evidence type="ECO:0000256" key="8">
    <source>
        <dbReference type="ARBA" id="ARBA00023136"/>
    </source>
</evidence>
<dbReference type="InterPro" id="IPR023395">
    <property type="entry name" value="MCP_dom_sf"/>
</dbReference>
<keyword evidence="5" id="KW-0677">Repeat</keyword>
<evidence type="ECO:0000256" key="4">
    <source>
        <dbReference type="ARBA" id="ARBA00022692"/>
    </source>
</evidence>
<comment type="similarity">
    <text evidence="2 10">Belongs to the mitochondrial carrier (TC 2.A.29) family.</text>
</comment>
<keyword evidence="7" id="KW-0496">Mitochondrion</keyword>
<dbReference type="InterPro" id="IPR018108">
    <property type="entry name" value="MCP_transmembrane"/>
</dbReference>